<accession>A0ABU3F2E5</accession>
<protein>
    <submittedName>
        <fullName evidence="1">Uncharacterized protein</fullName>
    </submittedName>
</protein>
<sequence>MDFKELKRKKERGVSNEEFMDQSKKFFSDADSIVVVGVDKDGVISSFYTQSTSLQAIGMMEVAKEQLIQEMEV</sequence>
<gene>
    <name evidence="1" type="ORF">P7D85_11290</name>
</gene>
<dbReference type="Proteomes" id="UP001252875">
    <property type="component" value="Unassembled WGS sequence"/>
</dbReference>
<proteinExistence type="predicted"/>
<dbReference type="RefSeq" id="WP_311822637.1">
    <property type="nucleotide sequence ID" value="NZ_JARPYF010000006.1"/>
</dbReference>
<evidence type="ECO:0000313" key="2">
    <source>
        <dbReference type="Proteomes" id="UP001252875"/>
    </source>
</evidence>
<evidence type="ECO:0000313" key="1">
    <source>
        <dbReference type="EMBL" id="MDT2600361.1"/>
    </source>
</evidence>
<organism evidence="1 2">
    <name type="scientific">Enterococcus hulanensis</name>
    <dbReference type="NCBI Taxonomy" id="2559929"/>
    <lineage>
        <taxon>Bacteria</taxon>
        <taxon>Bacillati</taxon>
        <taxon>Bacillota</taxon>
        <taxon>Bacilli</taxon>
        <taxon>Lactobacillales</taxon>
        <taxon>Enterococcaceae</taxon>
        <taxon>Enterococcus</taxon>
    </lineage>
</organism>
<comment type="caution">
    <text evidence="1">The sequence shown here is derived from an EMBL/GenBank/DDBJ whole genome shotgun (WGS) entry which is preliminary data.</text>
</comment>
<name>A0ABU3F2E5_9ENTE</name>
<dbReference type="EMBL" id="JARPYI010000006">
    <property type="protein sequence ID" value="MDT2600361.1"/>
    <property type="molecule type" value="Genomic_DNA"/>
</dbReference>
<reference evidence="1 2" key="1">
    <citation type="submission" date="2023-03" db="EMBL/GenBank/DDBJ databases">
        <authorList>
            <person name="Shen W."/>
            <person name="Cai J."/>
        </authorList>
    </citation>
    <scope>NUCLEOTIDE SEQUENCE [LARGE SCALE GENOMIC DNA]</scope>
    <source>
        <strain evidence="1 2">D6-4</strain>
    </source>
</reference>
<keyword evidence="2" id="KW-1185">Reference proteome</keyword>